<organism evidence="1 2">
    <name type="scientific">Acer saccharum</name>
    <name type="common">Sugar maple</name>
    <dbReference type="NCBI Taxonomy" id="4024"/>
    <lineage>
        <taxon>Eukaryota</taxon>
        <taxon>Viridiplantae</taxon>
        <taxon>Streptophyta</taxon>
        <taxon>Embryophyta</taxon>
        <taxon>Tracheophyta</taxon>
        <taxon>Spermatophyta</taxon>
        <taxon>Magnoliopsida</taxon>
        <taxon>eudicotyledons</taxon>
        <taxon>Gunneridae</taxon>
        <taxon>Pentapetalae</taxon>
        <taxon>rosids</taxon>
        <taxon>malvids</taxon>
        <taxon>Sapindales</taxon>
        <taxon>Sapindaceae</taxon>
        <taxon>Hippocastanoideae</taxon>
        <taxon>Acereae</taxon>
        <taxon>Acer</taxon>
    </lineage>
</organism>
<proteinExistence type="predicted"/>
<protein>
    <submittedName>
        <fullName evidence="1">Uncharacterized protein</fullName>
    </submittedName>
</protein>
<dbReference type="Proteomes" id="UP001168877">
    <property type="component" value="Unassembled WGS sequence"/>
</dbReference>
<dbReference type="EMBL" id="JAUESC010000003">
    <property type="protein sequence ID" value="KAK0600789.1"/>
    <property type="molecule type" value="Genomic_DNA"/>
</dbReference>
<gene>
    <name evidence="1" type="ORF">LWI29_018403</name>
</gene>
<reference evidence="1" key="1">
    <citation type="journal article" date="2022" name="Plant J.">
        <title>Strategies of tolerance reflected in two North American maple genomes.</title>
        <authorList>
            <person name="McEvoy S.L."/>
            <person name="Sezen U.U."/>
            <person name="Trouern-Trend A."/>
            <person name="McMahon S.M."/>
            <person name="Schaberg P.G."/>
            <person name="Yang J."/>
            <person name="Wegrzyn J.L."/>
            <person name="Swenson N.G."/>
        </authorList>
    </citation>
    <scope>NUCLEOTIDE SEQUENCE</scope>
    <source>
        <strain evidence="1">NS2018</strain>
    </source>
</reference>
<comment type="caution">
    <text evidence="1">The sequence shown here is derived from an EMBL/GenBank/DDBJ whole genome shotgun (WGS) entry which is preliminary data.</text>
</comment>
<evidence type="ECO:0000313" key="2">
    <source>
        <dbReference type="Proteomes" id="UP001168877"/>
    </source>
</evidence>
<reference evidence="1" key="2">
    <citation type="submission" date="2023-06" db="EMBL/GenBank/DDBJ databases">
        <authorList>
            <person name="Swenson N.G."/>
            <person name="Wegrzyn J.L."/>
            <person name="Mcevoy S.L."/>
        </authorList>
    </citation>
    <scope>NUCLEOTIDE SEQUENCE</scope>
    <source>
        <strain evidence="1">NS2018</strain>
        <tissue evidence="1">Leaf</tissue>
    </source>
</reference>
<dbReference type="AlphaFoldDB" id="A0AA39VW50"/>
<name>A0AA39VW50_ACESA</name>
<accession>A0AA39VW50</accession>
<keyword evidence="2" id="KW-1185">Reference proteome</keyword>
<sequence>MFGRAGRHQRRASQSMFINFDDLSTADDISVTQRKKSKNLFATRNTGGERKCYWVFAQIYYLLVELKRLSSG</sequence>
<evidence type="ECO:0000313" key="1">
    <source>
        <dbReference type="EMBL" id="KAK0600789.1"/>
    </source>
</evidence>